<evidence type="ECO:0000313" key="16">
    <source>
        <dbReference type="EMBL" id="EZP79712.1"/>
    </source>
</evidence>
<feature type="binding site" evidence="12">
    <location>
        <position position="206"/>
    </location>
    <ligand>
        <name>substrate</name>
    </ligand>
</feature>
<dbReference type="GO" id="GO:0046872">
    <property type="term" value="F:metal ion binding"/>
    <property type="evidence" value="ECO:0007669"/>
    <property type="project" value="UniProtKB-KW"/>
</dbReference>
<dbReference type="GO" id="GO:0009231">
    <property type="term" value="P:riboflavin biosynthetic process"/>
    <property type="evidence" value="ECO:0007669"/>
    <property type="project" value="UniProtKB-UniPathway"/>
</dbReference>
<evidence type="ECO:0000256" key="11">
    <source>
        <dbReference type="PIRSR" id="PIRSR006769-1"/>
    </source>
</evidence>
<feature type="binding site" evidence="12">
    <location>
        <position position="190"/>
    </location>
    <ligand>
        <name>substrate</name>
    </ligand>
</feature>
<geneLocation type="plasmid" evidence="15 18">
    <name>pSA1</name>
</geneLocation>
<comment type="catalytic activity">
    <reaction evidence="10">
        <text>2,5-diamino-6-hydroxy-4-(5-phosphoribosylamino)-pyrimidine + H2O + H(+) = 5-amino-6-(5-phospho-D-ribosylamino)uracil + NH4(+)</text>
        <dbReference type="Rhea" id="RHEA:21868"/>
        <dbReference type="ChEBI" id="CHEBI:15377"/>
        <dbReference type="ChEBI" id="CHEBI:15378"/>
        <dbReference type="ChEBI" id="CHEBI:28938"/>
        <dbReference type="ChEBI" id="CHEBI:58453"/>
        <dbReference type="ChEBI" id="CHEBI:58614"/>
        <dbReference type="EC" id="3.5.4.26"/>
    </reaction>
</comment>
<dbReference type="Gene3D" id="3.40.140.10">
    <property type="entry name" value="Cytidine Deaminase, domain 2"/>
    <property type="match status" value="1"/>
</dbReference>
<evidence type="ECO:0000256" key="12">
    <source>
        <dbReference type="PIRSR" id="PIRSR006769-2"/>
    </source>
</evidence>
<dbReference type="Proteomes" id="UP000094626">
    <property type="component" value="Plasmid pSA1"/>
</dbReference>
<dbReference type="Pfam" id="PF00383">
    <property type="entry name" value="dCMP_cyt_deam_1"/>
    <property type="match status" value="1"/>
</dbReference>
<dbReference type="GO" id="GO:0008703">
    <property type="term" value="F:5-amino-6-(5-phosphoribosylamino)uracil reductase activity"/>
    <property type="evidence" value="ECO:0007669"/>
    <property type="project" value="UniProtKB-EC"/>
</dbReference>
<feature type="binding site" evidence="13">
    <location>
        <position position="81"/>
    </location>
    <ligand>
        <name>Zn(2+)</name>
        <dbReference type="ChEBI" id="CHEBI:29105"/>
        <note>catalytic</note>
    </ligand>
</feature>
<feature type="domain" description="CMP/dCMP-type deaminase" evidence="14">
    <location>
        <begin position="7"/>
        <end position="121"/>
    </location>
</feature>
<comment type="cofactor">
    <cofactor evidence="10 13">
        <name>Zn(2+)</name>
        <dbReference type="ChEBI" id="CHEBI:29105"/>
    </cofactor>
    <text evidence="10 13">Binds 1 zinc ion.</text>
</comment>
<dbReference type="OrthoDB" id="9800865at2"/>
<protein>
    <recommendedName>
        <fullName evidence="10">Riboflavin biosynthesis protein RibD</fullName>
    </recommendedName>
    <domain>
        <recommendedName>
            <fullName evidence="10">Diaminohydroxyphosphoribosylaminopyrimidine deaminase</fullName>
            <shortName evidence="10">DRAP deaminase</shortName>
            <ecNumber evidence="10">3.5.4.26</ecNumber>
        </recommendedName>
        <alternativeName>
            <fullName evidence="10">Riboflavin-specific deaminase</fullName>
        </alternativeName>
    </domain>
    <domain>
        <recommendedName>
            <fullName evidence="10">5-amino-6-(5-phosphoribosylamino)uracil reductase</fullName>
            <ecNumber evidence="10">1.1.1.193</ecNumber>
        </recommendedName>
        <alternativeName>
            <fullName evidence="10">HTP reductase</fullName>
        </alternativeName>
    </domain>
</protein>
<dbReference type="Gene3D" id="3.40.430.10">
    <property type="entry name" value="Dihydrofolate Reductase, subunit A"/>
    <property type="match status" value="2"/>
</dbReference>
<dbReference type="PROSITE" id="PS51747">
    <property type="entry name" value="CYT_DCMP_DEAMINASES_2"/>
    <property type="match status" value="1"/>
</dbReference>
<dbReference type="GO" id="GO:0008835">
    <property type="term" value="F:diaminohydroxyphosphoribosylaminopyrimidine deaminase activity"/>
    <property type="evidence" value="ECO:0007669"/>
    <property type="project" value="UniProtKB-EC"/>
</dbReference>
<evidence type="ECO:0000256" key="5">
    <source>
        <dbReference type="ARBA" id="ARBA00007417"/>
    </source>
</evidence>
<dbReference type="SUPFAM" id="SSF53927">
    <property type="entry name" value="Cytidine deaminase-like"/>
    <property type="match status" value="1"/>
</dbReference>
<feature type="active site" description="Proton donor" evidence="11">
    <location>
        <position position="58"/>
    </location>
</feature>
<reference evidence="15" key="2">
    <citation type="submission" date="2016-08" db="EMBL/GenBank/DDBJ databases">
        <authorList>
            <person name="Seilhamer J.J."/>
        </authorList>
    </citation>
    <scope>NUCLEOTIDE SEQUENCE [LARGE SCALE GENOMIC DNA]</scope>
    <source>
        <strain evidence="15">SA1</strain>
        <plasmid evidence="15">pSA1</plasmid>
    </source>
</reference>
<dbReference type="EC" id="1.1.1.193" evidence="10"/>
<sequence>MNDRGGSEDARWLAAAAALAARARPLSRPNPGVGAIIVKAGRVIARGWTQAGGRPHAEAMALAAAGEAARGGTIYVTLEPCAHKSERGPACADLVSQSGLARVVIGCMDPDPRTSGAGIGRIRAAGIAAEYLPSTACEQSLSGYLTTKRLGRPEVTLKLALSLDGCIALASGESQWITGAQARAHTHAMRARADAILVGGGTLRADTPRLDVRLPGLEDRSPQRWVLTRGSAPEGWHTLPSPEAIAGMEGVLHLFVEGGAHAATAFLAAGLVDRLLIYRAPVLLGGRPGLGDFGLSSLAQAHGRWRMIERRQLGSDTLEVYDARNSHEG</sequence>
<evidence type="ECO:0000256" key="7">
    <source>
        <dbReference type="ARBA" id="ARBA00022857"/>
    </source>
</evidence>
<feature type="binding site" evidence="13">
    <location>
        <position position="56"/>
    </location>
    <ligand>
        <name>Zn(2+)</name>
        <dbReference type="ChEBI" id="CHEBI:29105"/>
        <note>catalytic</note>
    </ligand>
</feature>
<evidence type="ECO:0000256" key="1">
    <source>
        <dbReference type="ARBA" id="ARBA00002151"/>
    </source>
</evidence>
<dbReference type="Pfam" id="PF01872">
    <property type="entry name" value="RibD_C"/>
    <property type="match status" value="2"/>
</dbReference>
<comment type="pathway">
    <text evidence="3 10">Cofactor biosynthesis; riboflavin biosynthesis; 5-amino-6-(D-ribitylamino)uracil from GTP: step 3/4.</text>
</comment>
<feature type="binding site" evidence="12">
    <location>
        <position position="174"/>
    </location>
    <ligand>
        <name>substrate</name>
    </ligand>
</feature>
<feature type="binding site" evidence="12">
    <location>
        <begin position="259"/>
        <end position="265"/>
    </location>
    <ligand>
        <name>NADP(+)</name>
        <dbReference type="ChEBI" id="CHEBI:58349"/>
    </ligand>
</feature>
<dbReference type="InterPro" id="IPR002125">
    <property type="entry name" value="CMP_dCMP_dom"/>
</dbReference>
<dbReference type="AlphaFoldDB" id="A0A031JTL5"/>
<evidence type="ECO:0000256" key="10">
    <source>
        <dbReference type="PIRNR" id="PIRNR006769"/>
    </source>
</evidence>
<feature type="binding site" evidence="12">
    <location>
        <position position="257"/>
    </location>
    <ligand>
        <name>substrate</name>
    </ligand>
</feature>
<comment type="catalytic activity">
    <reaction evidence="10">
        <text>5-amino-6-(5-phospho-D-ribitylamino)uracil + NADP(+) = 5-amino-6-(5-phospho-D-ribosylamino)uracil + NADPH + H(+)</text>
        <dbReference type="Rhea" id="RHEA:17845"/>
        <dbReference type="ChEBI" id="CHEBI:15378"/>
        <dbReference type="ChEBI" id="CHEBI:57783"/>
        <dbReference type="ChEBI" id="CHEBI:58349"/>
        <dbReference type="ChEBI" id="CHEBI:58421"/>
        <dbReference type="ChEBI" id="CHEBI:58453"/>
        <dbReference type="EC" id="1.1.1.193"/>
    </reaction>
</comment>
<feature type="binding site" evidence="13">
    <location>
        <position position="91"/>
    </location>
    <ligand>
        <name>Zn(2+)</name>
        <dbReference type="ChEBI" id="CHEBI:29105"/>
        <note>catalytic</note>
    </ligand>
</feature>
<keyword evidence="15" id="KW-0614">Plasmid</keyword>
<evidence type="ECO:0000256" key="3">
    <source>
        <dbReference type="ARBA" id="ARBA00004910"/>
    </source>
</evidence>
<evidence type="ECO:0000256" key="4">
    <source>
        <dbReference type="ARBA" id="ARBA00005259"/>
    </source>
</evidence>
<evidence type="ECO:0000259" key="14">
    <source>
        <dbReference type="PROSITE" id="PS51747"/>
    </source>
</evidence>
<feature type="binding site" evidence="12">
    <location>
        <position position="210"/>
    </location>
    <ligand>
        <name>substrate</name>
    </ligand>
</feature>
<feature type="binding site" evidence="12">
    <location>
        <position position="213"/>
    </location>
    <ligand>
        <name>substrate</name>
    </ligand>
</feature>
<comment type="function">
    <text evidence="1 10">Converts 2,5-diamino-6-(ribosylamino)-4(3h)-pyrimidinone 5'-phosphate into 5-amino-6-(ribosylamino)-2,4(1h,3h)-pyrimidinedione 5'-phosphate.</text>
</comment>
<proteinExistence type="inferred from homology"/>
<dbReference type="KEGG" id="nre:BES08_20825"/>
<evidence type="ECO:0000256" key="2">
    <source>
        <dbReference type="ARBA" id="ARBA00004882"/>
    </source>
</evidence>
<dbReference type="NCBIfam" id="TIGR00326">
    <property type="entry name" value="eubact_ribD"/>
    <property type="match status" value="1"/>
</dbReference>
<evidence type="ECO:0000256" key="8">
    <source>
        <dbReference type="ARBA" id="ARBA00023002"/>
    </source>
</evidence>
<keyword evidence="6 10" id="KW-0686">Riboflavin biosynthesis</keyword>
<evidence type="ECO:0000256" key="13">
    <source>
        <dbReference type="PIRSR" id="PIRSR006769-3"/>
    </source>
</evidence>
<keyword evidence="18" id="KW-1185">Reference proteome</keyword>
<organism evidence="16 17">
    <name type="scientific">Novosphingobium resinovorum</name>
    <dbReference type="NCBI Taxonomy" id="158500"/>
    <lineage>
        <taxon>Bacteria</taxon>
        <taxon>Pseudomonadati</taxon>
        <taxon>Pseudomonadota</taxon>
        <taxon>Alphaproteobacteria</taxon>
        <taxon>Sphingomonadales</taxon>
        <taxon>Sphingomonadaceae</taxon>
        <taxon>Novosphingobium</taxon>
    </lineage>
</organism>
<evidence type="ECO:0000256" key="9">
    <source>
        <dbReference type="ARBA" id="ARBA00023268"/>
    </source>
</evidence>
<feature type="binding site" evidence="12">
    <location>
        <position position="160"/>
    </location>
    <ligand>
        <name>NADP(+)</name>
        <dbReference type="ChEBI" id="CHEBI:58349"/>
    </ligand>
</feature>
<accession>A0A031JTL5</accession>
<dbReference type="EC" id="3.5.4.26" evidence="10"/>
<comment type="similarity">
    <text evidence="4 10">In the N-terminal section; belongs to the cytidine and deoxycytidylate deaminase family.</text>
</comment>
<feature type="binding site" evidence="12">
    <location>
        <position position="176"/>
    </location>
    <ligand>
        <name>NADP(+)</name>
        <dbReference type="ChEBI" id="CHEBI:58349"/>
    </ligand>
</feature>
<dbReference type="PANTHER" id="PTHR38011">
    <property type="entry name" value="DIHYDROFOLATE REDUCTASE FAMILY PROTEIN (AFU_ORTHOLOGUE AFUA_8G06820)"/>
    <property type="match status" value="1"/>
</dbReference>
<keyword evidence="10" id="KW-0378">Hydrolase</keyword>
<dbReference type="InterPro" id="IPR016193">
    <property type="entry name" value="Cytidine_deaminase-like"/>
</dbReference>
<reference evidence="16 17" key="1">
    <citation type="submission" date="2014-03" db="EMBL/GenBank/DDBJ databases">
        <title>Whole genome sequence of Novosphingobium resinovorum KF1.</title>
        <authorList>
            <person name="Gan H.M."/>
            <person name="Gan H.Y."/>
            <person name="Chew T.H."/>
            <person name="Savka M.A."/>
        </authorList>
    </citation>
    <scope>NUCLEOTIDE SEQUENCE [LARGE SCALE GENOMIC DNA]</scope>
    <source>
        <strain evidence="16 17">KF1</strain>
    </source>
</reference>
<evidence type="ECO:0000313" key="18">
    <source>
        <dbReference type="Proteomes" id="UP000094626"/>
    </source>
</evidence>
<dbReference type="eggNOG" id="COG0117">
    <property type="taxonomic scope" value="Bacteria"/>
</dbReference>
<dbReference type="RefSeq" id="WP_036527953.1">
    <property type="nucleotide sequence ID" value="NZ_CP017076.1"/>
</dbReference>
<dbReference type="UniPathway" id="UPA00275">
    <property type="reaction ID" value="UER00401"/>
</dbReference>
<comment type="pathway">
    <text evidence="2 10">Cofactor biosynthesis; riboflavin biosynthesis; 5-amino-6-(D-ribitylamino)uracil from GTP: step 2/4.</text>
</comment>
<evidence type="ECO:0000256" key="6">
    <source>
        <dbReference type="ARBA" id="ARBA00022619"/>
    </source>
</evidence>
<dbReference type="PIRSF" id="PIRSF006769">
    <property type="entry name" value="RibD"/>
    <property type="match status" value="1"/>
</dbReference>
<dbReference type="Proteomes" id="UP000024329">
    <property type="component" value="Unassembled WGS sequence"/>
</dbReference>
<dbReference type="InterPro" id="IPR024072">
    <property type="entry name" value="DHFR-like_dom_sf"/>
</dbReference>
<feature type="binding site" evidence="12">
    <location>
        <position position="202"/>
    </location>
    <ligand>
        <name>NADP(+)</name>
        <dbReference type="ChEBI" id="CHEBI:58349"/>
    </ligand>
</feature>
<reference evidence="18" key="3">
    <citation type="journal article" date="2017" name="J. Biotechnol.">
        <title>Complete genome sequence of Novosphingobium resinovorum SA1, a versatile xenobiotic-degrading bacterium capable of utilizing sulfanilic acid.</title>
        <authorList>
            <person name="Hegedus B."/>
            <person name="Kos P.B."/>
            <person name="Balint B."/>
            <person name="Maroti G."/>
            <person name="Gan H.M."/>
            <person name="Perei K."/>
            <person name="Rakhely G."/>
        </authorList>
    </citation>
    <scope>NUCLEOTIDE SEQUENCE [LARGE SCALE GENOMIC DNA]</scope>
    <source>
        <strain evidence="18">SA1</strain>
    </source>
</reference>
<dbReference type="PANTHER" id="PTHR38011:SF7">
    <property type="entry name" value="2,5-DIAMINO-6-RIBOSYLAMINO-4(3H)-PYRIMIDINONE 5'-PHOSPHATE REDUCTASE"/>
    <property type="match status" value="1"/>
</dbReference>
<evidence type="ECO:0000313" key="15">
    <source>
        <dbReference type="EMBL" id="AOR79304.1"/>
    </source>
</evidence>
<dbReference type="InterPro" id="IPR050765">
    <property type="entry name" value="Riboflavin_Biosynth_HTPR"/>
</dbReference>
<name>A0A031JTL5_9SPHN</name>
<keyword evidence="7 10" id="KW-0521">NADP</keyword>
<keyword evidence="10 13" id="KW-0479">Metal-binding</keyword>
<dbReference type="eggNOG" id="COG1985">
    <property type="taxonomic scope" value="Bacteria"/>
</dbReference>
<keyword evidence="8 10" id="KW-0560">Oxidoreductase</keyword>
<dbReference type="EMBL" id="CP017076">
    <property type="protein sequence ID" value="AOR79304.1"/>
    <property type="molecule type" value="Genomic_DNA"/>
</dbReference>
<dbReference type="PATRIC" id="fig|158500.4.peg.3942"/>
<keyword evidence="10 13" id="KW-0862">Zinc</keyword>
<keyword evidence="9" id="KW-0511">Multifunctional enzyme</keyword>
<dbReference type="InterPro" id="IPR002734">
    <property type="entry name" value="RibDG_C"/>
</dbReference>
<dbReference type="InterPro" id="IPR004794">
    <property type="entry name" value="Eubact_RibD"/>
</dbReference>
<comment type="similarity">
    <text evidence="5 10">In the C-terminal section; belongs to the HTP reductase family.</text>
</comment>
<dbReference type="EMBL" id="JFYZ01000023">
    <property type="protein sequence ID" value="EZP79712.1"/>
    <property type="molecule type" value="Genomic_DNA"/>
</dbReference>
<evidence type="ECO:0000313" key="17">
    <source>
        <dbReference type="Proteomes" id="UP000024329"/>
    </source>
</evidence>
<gene>
    <name evidence="15" type="ORF">BES08_20825</name>
    <name evidence="16" type="ORF">BV97_03869</name>
</gene>
<dbReference type="SUPFAM" id="SSF53597">
    <property type="entry name" value="Dihydrofolate reductase-like"/>
    <property type="match status" value="1"/>
</dbReference>